<feature type="transmembrane region" description="Helical" evidence="6">
    <location>
        <begin position="396"/>
        <end position="417"/>
    </location>
</feature>
<dbReference type="PROSITE" id="PS50850">
    <property type="entry name" value="MFS"/>
    <property type="match status" value="1"/>
</dbReference>
<feature type="region of interest" description="Disordered" evidence="5">
    <location>
        <begin position="1"/>
        <end position="21"/>
    </location>
</feature>
<feature type="transmembrane region" description="Helical" evidence="6">
    <location>
        <begin position="179"/>
        <end position="200"/>
    </location>
</feature>
<comment type="subcellular location">
    <subcellularLocation>
        <location evidence="1">Membrane</location>
        <topology evidence="1">Multi-pass membrane protein</topology>
    </subcellularLocation>
</comment>
<dbReference type="OrthoDB" id="6770063at2759"/>
<evidence type="ECO:0000256" key="1">
    <source>
        <dbReference type="ARBA" id="ARBA00004141"/>
    </source>
</evidence>
<feature type="transmembrane region" description="Helical" evidence="6">
    <location>
        <begin position="145"/>
        <end position="167"/>
    </location>
</feature>
<dbReference type="InterPro" id="IPR020846">
    <property type="entry name" value="MFS_dom"/>
</dbReference>
<keyword evidence="9" id="KW-1185">Reference proteome</keyword>
<proteinExistence type="predicted"/>
<evidence type="ECO:0000313" key="8">
    <source>
        <dbReference type="EMBL" id="KAF1987745.1"/>
    </source>
</evidence>
<keyword evidence="3 6" id="KW-1133">Transmembrane helix</keyword>
<dbReference type="Gene3D" id="1.20.1250.20">
    <property type="entry name" value="MFS general substrate transporter like domains"/>
    <property type="match status" value="1"/>
</dbReference>
<dbReference type="Pfam" id="PF07690">
    <property type="entry name" value="MFS_1"/>
    <property type="match status" value="1"/>
</dbReference>
<organism evidence="8 9">
    <name type="scientific">Aulographum hederae CBS 113979</name>
    <dbReference type="NCBI Taxonomy" id="1176131"/>
    <lineage>
        <taxon>Eukaryota</taxon>
        <taxon>Fungi</taxon>
        <taxon>Dikarya</taxon>
        <taxon>Ascomycota</taxon>
        <taxon>Pezizomycotina</taxon>
        <taxon>Dothideomycetes</taxon>
        <taxon>Pleosporomycetidae</taxon>
        <taxon>Aulographales</taxon>
        <taxon>Aulographaceae</taxon>
    </lineage>
</organism>
<sequence>MHRKTSADGSLDADTESSENWSIENEKNRIVDWDGPKDSQNPKNWTTGKKFAVTVLISLFDFMSPLASSMLAPALPAIGDEFNEHNEIILVMVQSIFVLGFAIGPLFWGPLSEVYGRVRLIQCSNILFLIFNLCGGFSISMAMIIAFRFMAGVCAIGPVTVGAGVLGDLYPSESRGKSIAIYSLAPLLGPALGPILGAFLTKYSTWRVIFYTVTLAGAVVQAVGAFLLKETFGPKILREKKKELIKVTGDASWQLADGEQEVSISSALKTSLSRPFKLLFTQPIVMVLALWYAYLDGMAFLCFATFQQLWQNQYHESMTMSSLNYLSVGAGFIFGSQVPPMLNDKIYASLKRKHSTCGKPEYRIPLMLPGMLLTILGLLLYGWSAQYSLHFLLPNLGAFIFCTGLMTGFQCIQAYALDYYTSNAASAIAALTVLKCLAGTGFPLFAPRMYQVLDYGWGNTVLAGAGTVIGLPAIWLLWRYGEVLRKRSTFAVKEEEGHF</sequence>
<evidence type="ECO:0000256" key="2">
    <source>
        <dbReference type="ARBA" id="ARBA00022692"/>
    </source>
</evidence>
<dbReference type="GO" id="GO:0022857">
    <property type="term" value="F:transmembrane transporter activity"/>
    <property type="evidence" value="ECO:0007669"/>
    <property type="project" value="InterPro"/>
</dbReference>
<dbReference type="FunFam" id="1.20.1250.20:FF:000011">
    <property type="entry name" value="MFS multidrug transporter, putative"/>
    <property type="match status" value="1"/>
</dbReference>
<protein>
    <submittedName>
        <fullName evidence="8">MFS general substrate transporter</fullName>
    </submittedName>
</protein>
<feature type="transmembrane region" description="Helical" evidence="6">
    <location>
        <begin position="120"/>
        <end position="139"/>
    </location>
</feature>
<feature type="transmembrane region" description="Helical" evidence="6">
    <location>
        <begin position="88"/>
        <end position="108"/>
    </location>
</feature>
<keyword evidence="4 6" id="KW-0472">Membrane</keyword>
<evidence type="ECO:0000313" key="9">
    <source>
        <dbReference type="Proteomes" id="UP000800041"/>
    </source>
</evidence>
<dbReference type="InterPro" id="IPR036259">
    <property type="entry name" value="MFS_trans_sf"/>
</dbReference>
<dbReference type="SUPFAM" id="SSF103473">
    <property type="entry name" value="MFS general substrate transporter"/>
    <property type="match status" value="1"/>
</dbReference>
<evidence type="ECO:0000256" key="4">
    <source>
        <dbReference type="ARBA" id="ARBA00023136"/>
    </source>
</evidence>
<dbReference type="PANTHER" id="PTHR23502:SF60">
    <property type="entry name" value="MAJOR FACILITATOR SUPERFAMILY (MFS) PROFILE DOMAIN-CONTAINING PROTEIN-RELATED"/>
    <property type="match status" value="1"/>
</dbReference>
<feature type="transmembrane region" description="Helical" evidence="6">
    <location>
        <begin position="322"/>
        <end position="343"/>
    </location>
</feature>
<feature type="transmembrane region" description="Helical" evidence="6">
    <location>
        <begin position="284"/>
        <end position="310"/>
    </location>
</feature>
<name>A0A6G1H3L4_9PEZI</name>
<dbReference type="InterPro" id="IPR011701">
    <property type="entry name" value="MFS"/>
</dbReference>
<evidence type="ECO:0000256" key="6">
    <source>
        <dbReference type="SAM" id="Phobius"/>
    </source>
</evidence>
<dbReference type="PANTHER" id="PTHR23502">
    <property type="entry name" value="MAJOR FACILITATOR SUPERFAMILY"/>
    <property type="match status" value="1"/>
</dbReference>
<feature type="transmembrane region" description="Helical" evidence="6">
    <location>
        <begin position="206"/>
        <end position="228"/>
    </location>
</feature>
<feature type="transmembrane region" description="Helical" evidence="6">
    <location>
        <begin position="457"/>
        <end position="478"/>
    </location>
</feature>
<dbReference type="GO" id="GO:0016020">
    <property type="term" value="C:membrane"/>
    <property type="evidence" value="ECO:0007669"/>
    <property type="project" value="UniProtKB-SubCell"/>
</dbReference>
<gene>
    <name evidence="8" type="ORF">K402DRAFT_411991</name>
</gene>
<keyword evidence="2 6" id="KW-0812">Transmembrane</keyword>
<dbReference type="EMBL" id="ML977151">
    <property type="protein sequence ID" value="KAF1987745.1"/>
    <property type="molecule type" value="Genomic_DNA"/>
</dbReference>
<dbReference type="AlphaFoldDB" id="A0A6G1H3L4"/>
<evidence type="ECO:0000256" key="5">
    <source>
        <dbReference type="SAM" id="MobiDB-lite"/>
    </source>
</evidence>
<feature type="transmembrane region" description="Helical" evidence="6">
    <location>
        <begin position="51"/>
        <end position="76"/>
    </location>
</feature>
<feature type="transmembrane region" description="Helical" evidence="6">
    <location>
        <begin position="364"/>
        <end position="384"/>
    </location>
</feature>
<feature type="transmembrane region" description="Helical" evidence="6">
    <location>
        <begin position="424"/>
        <end position="445"/>
    </location>
</feature>
<evidence type="ECO:0000259" key="7">
    <source>
        <dbReference type="PROSITE" id="PS50850"/>
    </source>
</evidence>
<dbReference type="Proteomes" id="UP000800041">
    <property type="component" value="Unassembled WGS sequence"/>
</dbReference>
<evidence type="ECO:0000256" key="3">
    <source>
        <dbReference type="ARBA" id="ARBA00022989"/>
    </source>
</evidence>
<accession>A0A6G1H3L4</accession>
<reference evidence="8" key="1">
    <citation type="journal article" date="2020" name="Stud. Mycol.">
        <title>101 Dothideomycetes genomes: a test case for predicting lifestyles and emergence of pathogens.</title>
        <authorList>
            <person name="Haridas S."/>
            <person name="Albert R."/>
            <person name="Binder M."/>
            <person name="Bloem J."/>
            <person name="Labutti K."/>
            <person name="Salamov A."/>
            <person name="Andreopoulos B."/>
            <person name="Baker S."/>
            <person name="Barry K."/>
            <person name="Bills G."/>
            <person name="Bluhm B."/>
            <person name="Cannon C."/>
            <person name="Castanera R."/>
            <person name="Culley D."/>
            <person name="Daum C."/>
            <person name="Ezra D."/>
            <person name="Gonzalez J."/>
            <person name="Henrissat B."/>
            <person name="Kuo A."/>
            <person name="Liang C."/>
            <person name="Lipzen A."/>
            <person name="Lutzoni F."/>
            <person name="Magnuson J."/>
            <person name="Mondo S."/>
            <person name="Nolan M."/>
            <person name="Ohm R."/>
            <person name="Pangilinan J."/>
            <person name="Park H.-J."/>
            <person name="Ramirez L."/>
            <person name="Alfaro M."/>
            <person name="Sun H."/>
            <person name="Tritt A."/>
            <person name="Yoshinaga Y."/>
            <person name="Zwiers L.-H."/>
            <person name="Turgeon B."/>
            <person name="Goodwin S."/>
            <person name="Spatafora J."/>
            <person name="Crous P."/>
            <person name="Grigoriev I."/>
        </authorList>
    </citation>
    <scope>NUCLEOTIDE SEQUENCE</scope>
    <source>
        <strain evidence="8">CBS 113979</strain>
    </source>
</reference>
<feature type="domain" description="Major facilitator superfamily (MFS) profile" evidence="7">
    <location>
        <begin position="53"/>
        <end position="482"/>
    </location>
</feature>